<dbReference type="Proteomes" id="UP001334084">
    <property type="component" value="Chromosome 3"/>
</dbReference>
<keyword evidence="3" id="KW-1185">Reference proteome</keyword>
<gene>
    <name evidence="2" type="ORF">VNE69_03018</name>
</gene>
<dbReference type="Pfam" id="PF12295">
    <property type="entry name" value="Symplekin_C"/>
    <property type="match status" value="1"/>
</dbReference>
<accession>A0AAX4JA70</accession>
<dbReference type="AlphaFoldDB" id="A0AAX4JA70"/>
<dbReference type="KEGG" id="vnx:VNE69_03018"/>
<dbReference type="RefSeq" id="XP_065328942.1">
    <property type="nucleotide sequence ID" value="XM_065472870.1"/>
</dbReference>
<reference evidence="2" key="1">
    <citation type="journal article" date="2024" name="BMC Genomics">
        <title>Functional annotation of a divergent genome using sequence and structure-based similarity.</title>
        <authorList>
            <person name="Svedberg D."/>
            <person name="Winiger R.R."/>
            <person name="Berg A."/>
            <person name="Sharma H."/>
            <person name="Tellgren-Roth C."/>
            <person name="Debrunner-Vossbrinck B.A."/>
            <person name="Vossbrinck C.R."/>
            <person name="Barandun J."/>
        </authorList>
    </citation>
    <scope>NUCLEOTIDE SEQUENCE</scope>
    <source>
        <strain evidence="2">Illinois isolate</strain>
    </source>
</reference>
<feature type="domain" description="Symplekin C-terminal" evidence="1">
    <location>
        <begin position="395"/>
        <end position="543"/>
    </location>
</feature>
<dbReference type="InterPro" id="IPR022075">
    <property type="entry name" value="Symplekin_C"/>
</dbReference>
<evidence type="ECO:0000313" key="2">
    <source>
        <dbReference type="EMBL" id="WUR02797.1"/>
    </source>
</evidence>
<dbReference type="EMBL" id="CP142728">
    <property type="protein sequence ID" value="WUR02797.1"/>
    <property type="molecule type" value="Genomic_DNA"/>
</dbReference>
<organism evidence="2 3">
    <name type="scientific">Vairimorpha necatrix</name>
    <dbReference type="NCBI Taxonomy" id="6039"/>
    <lineage>
        <taxon>Eukaryota</taxon>
        <taxon>Fungi</taxon>
        <taxon>Fungi incertae sedis</taxon>
        <taxon>Microsporidia</taxon>
        <taxon>Nosematidae</taxon>
        <taxon>Vairimorpha</taxon>
    </lineage>
</organism>
<name>A0AAX4JA70_9MICR</name>
<dbReference type="GeneID" id="90540614"/>
<evidence type="ECO:0000313" key="3">
    <source>
        <dbReference type="Proteomes" id="UP001334084"/>
    </source>
</evidence>
<protein>
    <submittedName>
        <fullName evidence="2">Symplekin domain-containing protein</fullName>
    </submittedName>
</protein>
<sequence length="579" mass="69382">MDKIKNLIIEKYREENLSLLFFYYHQMNPMEVMYFWNNILKILDESNVLQVLGFILDLQENFIIFPRYAQKSLNFHIHQVNKKIAKILPRPFVFYTKNLKLFKFAKENKIQEIQEKKFDDLFFLINSLYDTLIKTPTVEINNSIENYFNFGLLENLEIDLTKKLLNDLKKVDLEHRNVYIKYISSIVNSPKEILDHIFYNLSDEESAFIIECIYIKNKQIYNEILQVLYDNRKYYRVEIIKMLYELDIEKLDLKDENIEIIKYLIANKPVFVNDLLDVLNTKISKKHLLGIFIENFELLKNFKFEFNFDDLILISKEKPEILYEAYDKITDEKQKQTFFVLFKTLEEDFIVEFLKKHKDIELVSYILTNRKLENNLKKFIIENYKDNKQIIYKLFIYLDKSEVKKFLDTLLIDKKSLEYFLLVLKPTEILVYAHEMSDVSRGMKILDLCFESGGINENDFIFTLNIIENDMPPLIIRTLILTYKKYPQLKNFTVSYLFKLINKNALNNAKLKTGIIKLLEILDSSAVDIIAVLSKETIKNILDRSVVLRSICSKIIFRNEYRYKNEYNILRDIINHYPQ</sequence>
<evidence type="ECO:0000259" key="1">
    <source>
        <dbReference type="Pfam" id="PF12295"/>
    </source>
</evidence>
<proteinExistence type="predicted"/>